<dbReference type="Pfam" id="PF07811">
    <property type="entry name" value="TadE"/>
    <property type="match status" value="1"/>
</dbReference>
<dbReference type="AlphaFoldDB" id="A0A7H0LED3"/>
<feature type="transmembrane region" description="Helical" evidence="1">
    <location>
        <begin position="20"/>
        <end position="40"/>
    </location>
</feature>
<accession>A0A7H0LED3</accession>
<evidence type="ECO:0000313" key="4">
    <source>
        <dbReference type="Proteomes" id="UP000516148"/>
    </source>
</evidence>
<dbReference type="KEGG" id="spap:H3Z74_14755"/>
<dbReference type="InterPro" id="IPR012495">
    <property type="entry name" value="TadE-like_dom"/>
</dbReference>
<keyword evidence="1" id="KW-0472">Membrane</keyword>
<gene>
    <name evidence="3" type="ORF">H3Z74_14755</name>
</gene>
<evidence type="ECO:0000259" key="2">
    <source>
        <dbReference type="Pfam" id="PF07811"/>
    </source>
</evidence>
<organism evidence="3 4">
    <name type="scientific">Sphingomonas alpina</name>
    <dbReference type="NCBI Taxonomy" id="653931"/>
    <lineage>
        <taxon>Bacteria</taxon>
        <taxon>Pseudomonadati</taxon>
        <taxon>Pseudomonadota</taxon>
        <taxon>Alphaproteobacteria</taxon>
        <taxon>Sphingomonadales</taxon>
        <taxon>Sphingomonadaceae</taxon>
        <taxon>Sphingomonas</taxon>
    </lineage>
</organism>
<evidence type="ECO:0000256" key="1">
    <source>
        <dbReference type="SAM" id="Phobius"/>
    </source>
</evidence>
<proteinExistence type="predicted"/>
<keyword evidence="1" id="KW-0812">Transmembrane</keyword>
<name>A0A7H0LED3_9SPHN</name>
<feature type="domain" description="TadE-like" evidence="2">
    <location>
        <begin position="12"/>
        <end position="54"/>
    </location>
</feature>
<dbReference type="EMBL" id="CP061038">
    <property type="protein sequence ID" value="QNQ08036.1"/>
    <property type="molecule type" value="Genomic_DNA"/>
</dbReference>
<keyword evidence="4" id="KW-1185">Reference proteome</keyword>
<sequence>MTFARLLRAKRGTSVVEFALILPLFACMLYGILGYGQYFLLAHSVQQLANDAARATVAGMTATERQTLASASVAASLPSLPQLRANRITTTTTETGQVVTVSVRFDASTVPMFRNTMIPMPDPMIERRAVIRPGGVS</sequence>
<protein>
    <submittedName>
        <fullName evidence="3">Pilus assembly protein</fullName>
    </submittedName>
</protein>
<dbReference type="RefSeq" id="WP_187760367.1">
    <property type="nucleotide sequence ID" value="NZ_CP061038.1"/>
</dbReference>
<reference evidence="3 4" key="1">
    <citation type="submission" date="2020-09" db="EMBL/GenBank/DDBJ databases">
        <title>Sphingomonas sp., a new species isolated from pork steak.</title>
        <authorList>
            <person name="Heidler von Heilborn D."/>
        </authorList>
    </citation>
    <scope>NUCLEOTIDE SEQUENCE [LARGE SCALE GENOMIC DNA]</scope>
    <source>
        <strain evidence="4">S8-3T</strain>
    </source>
</reference>
<dbReference type="Proteomes" id="UP000516148">
    <property type="component" value="Chromosome"/>
</dbReference>
<evidence type="ECO:0000313" key="3">
    <source>
        <dbReference type="EMBL" id="QNQ08036.1"/>
    </source>
</evidence>
<keyword evidence="1" id="KW-1133">Transmembrane helix</keyword>